<dbReference type="PANTHER" id="PTHR37813">
    <property type="entry name" value="FELS-2 PROPHAGE PROTEIN"/>
    <property type="match status" value="1"/>
</dbReference>
<feature type="region of interest" description="Disordered" evidence="2">
    <location>
        <begin position="30"/>
        <end position="71"/>
    </location>
</feature>
<dbReference type="NCBIfam" id="TIGR01760">
    <property type="entry name" value="tape_meas_TP901"/>
    <property type="match status" value="1"/>
</dbReference>
<evidence type="ECO:0000256" key="2">
    <source>
        <dbReference type="SAM" id="MobiDB-lite"/>
    </source>
</evidence>
<feature type="domain" description="Phage tail tape measure protein" evidence="4">
    <location>
        <begin position="232"/>
        <end position="410"/>
    </location>
</feature>
<feature type="transmembrane region" description="Helical" evidence="3">
    <location>
        <begin position="632"/>
        <end position="656"/>
    </location>
</feature>
<dbReference type="EMBL" id="JALIEA010000017">
    <property type="protein sequence ID" value="MCJ7859275.1"/>
    <property type="molecule type" value="Genomic_DNA"/>
</dbReference>
<sequence>MAEASGYAVLPVTVSLKGVTGQLNKALVGPSEKAAKKSSGAIAKSMEDGVKKASKAVDSASKAQVAARDKATDAAEKTALMEQRLAEVLEKHEAGSAKGIKAANDLEKARRDQARADGAAEKATADLEKAQGELETATADASSGIAEQARAMEEAEDRSKKFSKALDGAALAIGGMALGATGALVKLGTDFDEAFRTIRTGTGATGEAFEGLKDSALSVMETVPAMDGGMAQISETLADLNTRLGLTDEPLETMTGQMVALSNMGVDADINAVSQAMNGFGIEAKDMPDALDELFQVSQATGLSITELANSAAKSGPQLRGFGFSMQDSAALVGQMDKAGIDADGTLNRLSRAMSTFAEEGRDAPEALKETITEIDSFIESGDEAAAMNLATDLFGTRGAAQFVDAVKSGTLSVDDFMAATGATTDTILGVSEETRTMGESFQLLKQKGETALQPIASQLVDALIPAIETGAQKLEDFMGWIEDNEGLVKGLAVGVGVAAAAFVTWRGAVAAITLGQKAFATATALSTGGIKAMNAAMKANVIGLIATAVAGLVAGLVWFFTQTETGQRIWSGFMDVLKGAWEWLKDTFTPVFEWLGGVISSVWEGIKSGWDTLWQGIQTAWNSFLKPVFDAIWTVASTTIGIIGTVILAPLLLAWQAMSTGIQAAWNGLIKPAWDALAAAGQWLWNTVLKPVFGFIKQGWDNLSNAIQAAWDNIIKPAWDAVGNALQALWDNVVSPVIGFIQDRWDDMGNGIRIIYDSVISPAFDALKNGLQKVKDFFGTVVDGIKGVWEKLRGILAKPINFMINTVYNGGILKAWNTIAGFIPGLNKADELSGIPEHATGGAIRGPGTGTSDDVLMWGSNGEHMLTAKEVEALGGQQAVYTMRALIDDGKTFTVSADGGIFVSGTDQADNGPMVPVLPAYKDGGEIRPAWEDKVARGHEWAKKQDNKPYLAGNQFPAGADCSGYMSALAGVILNGDDSAHWTTVAFPASQGQTVDAAGQPWVAGLGQGMSIGMSGGPASGGQNGHTAGTLSAAGKYSAVNVESGGANSRVKYGAGDAAGADHSQFNSQYHLAIGADGDFEAAGGPSPEQKKGFLRDKVKGIFEEILGPIKDMFASAIGEPPPEWLGIPPNAMSSSKDKIVDFVFDRIEDLGNLVGKTYDVAKEMGSTLFEWGKSGVGWVGDKVGGLFRDQGGWIPNGLSIVRNETGRPEAVLNWEQVEAIKAMIDNFGVGYAPVAEAEKILRNPTEGGSTPQEAVQGGTQVAQHVFAQEMGDKSALEHATDAVFDFFGMGDSLTKKLLTTPADELAPLPDWYTKDQGGDTESPATETSTSSADVSGAGVVMEDVSSSTSDDISVTAEMPDDYVANPVPTVAGQSESLVVDLDEIDPDRHKTPEGGPEGYVYGIVQSALDHGLPASGARIGVATALVEAGDPLQMWANHAVPESLNYPHDAVGSDHDSVGLFQQRDNGAWGTVAQRMDPYESAGLFFDAMLQKFPDWESMDPGAVAQGVQVSAFPDRYATKMGRAEELVAEAGLYDNGGTIPDGALAVNLSGSPEHVFTDRAMEDFVDSSDSMKDAAEDLSHVADMSTPDMAAPVIAAPEVDAPSSEDGQSEAGEITLVINLDGEKILEKRVDAVEGRVEVNEKDIRKMKTARRAVDAGVTLLS</sequence>
<organism evidence="5 6">
    <name type="scientific">Corynebacterium kalidii</name>
    <dbReference type="NCBI Taxonomy" id="2931982"/>
    <lineage>
        <taxon>Bacteria</taxon>
        <taxon>Bacillati</taxon>
        <taxon>Actinomycetota</taxon>
        <taxon>Actinomycetes</taxon>
        <taxon>Mycobacteriales</taxon>
        <taxon>Corynebacteriaceae</taxon>
        <taxon>Corynebacterium</taxon>
    </lineage>
</organism>
<reference evidence="5" key="1">
    <citation type="submission" date="2022-04" db="EMBL/GenBank/DDBJ databases">
        <title>Corynebacterium kalidii LD5P10.</title>
        <authorList>
            <person name="Sun J.Q."/>
        </authorList>
    </citation>
    <scope>NUCLEOTIDE SEQUENCE</scope>
    <source>
        <strain evidence="5">LD5P10</strain>
    </source>
</reference>
<feature type="compositionally biased region" description="Low complexity" evidence="2">
    <location>
        <begin position="56"/>
        <end position="66"/>
    </location>
</feature>
<evidence type="ECO:0000256" key="3">
    <source>
        <dbReference type="SAM" id="Phobius"/>
    </source>
</evidence>
<proteinExistence type="predicted"/>
<feature type="transmembrane region" description="Helical" evidence="3">
    <location>
        <begin position="542"/>
        <end position="562"/>
    </location>
</feature>
<feature type="region of interest" description="Disordered" evidence="2">
    <location>
        <begin position="106"/>
        <end position="125"/>
    </location>
</feature>
<evidence type="ECO:0000313" key="6">
    <source>
        <dbReference type="Proteomes" id="UP001139207"/>
    </source>
</evidence>
<keyword evidence="3" id="KW-0472">Membrane</keyword>
<feature type="region of interest" description="Disordered" evidence="2">
    <location>
        <begin position="1308"/>
        <end position="1337"/>
    </location>
</feature>
<evidence type="ECO:0000256" key="1">
    <source>
        <dbReference type="ARBA" id="ARBA00022612"/>
    </source>
</evidence>
<evidence type="ECO:0000313" key="5">
    <source>
        <dbReference type="EMBL" id="MCJ7859275.1"/>
    </source>
</evidence>
<keyword evidence="1" id="KW-1188">Viral release from host cell</keyword>
<dbReference type="InterPro" id="IPR010090">
    <property type="entry name" value="Phage_tape_meas"/>
</dbReference>
<protein>
    <submittedName>
        <fullName evidence="5">Phage tail tape measure protein</fullName>
    </submittedName>
</protein>
<name>A0A9X2B2X3_9CORY</name>
<comment type="caution">
    <text evidence="5">The sequence shown here is derived from an EMBL/GenBank/DDBJ whole genome shotgun (WGS) entry which is preliminary data.</text>
</comment>
<feature type="compositionally biased region" description="Low complexity" evidence="2">
    <location>
        <begin position="1322"/>
        <end position="1334"/>
    </location>
</feature>
<keyword evidence="3" id="KW-1133">Transmembrane helix</keyword>
<dbReference type="RefSeq" id="WP_244805004.1">
    <property type="nucleotide sequence ID" value="NZ_JALIEA010000017.1"/>
</dbReference>
<gene>
    <name evidence="5" type="ORF">MUN33_11225</name>
</gene>
<dbReference type="PANTHER" id="PTHR37813:SF1">
    <property type="entry name" value="FELS-2 PROPHAGE PROTEIN"/>
    <property type="match status" value="1"/>
</dbReference>
<evidence type="ECO:0000259" key="4">
    <source>
        <dbReference type="Pfam" id="PF10145"/>
    </source>
</evidence>
<dbReference type="Proteomes" id="UP001139207">
    <property type="component" value="Unassembled WGS sequence"/>
</dbReference>
<keyword evidence="6" id="KW-1185">Reference proteome</keyword>
<accession>A0A9X2B2X3</accession>
<dbReference type="Pfam" id="PF10145">
    <property type="entry name" value="PhageMin_Tail"/>
    <property type="match status" value="1"/>
</dbReference>
<keyword evidence="3" id="KW-0812">Transmembrane</keyword>